<feature type="domain" description="Tc1-like transposase DDE" evidence="1">
    <location>
        <begin position="22"/>
        <end position="104"/>
    </location>
</feature>
<organism evidence="2 3">
    <name type="scientific">Streblomastix strix</name>
    <dbReference type="NCBI Taxonomy" id="222440"/>
    <lineage>
        <taxon>Eukaryota</taxon>
        <taxon>Metamonada</taxon>
        <taxon>Preaxostyla</taxon>
        <taxon>Oxymonadida</taxon>
        <taxon>Streblomastigidae</taxon>
        <taxon>Streblomastix</taxon>
    </lineage>
</organism>
<evidence type="ECO:0000259" key="1">
    <source>
        <dbReference type="Pfam" id="PF13358"/>
    </source>
</evidence>
<dbReference type="InterPro" id="IPR036397">
    <property type="entry name" value="RNaseH_sf"/>
</dbReference>
<dbReference type="Proteomes" id="UP000324800">
    <property type="component" value="Unassembled WGS sequence"/>
</dbReference>
<dbReference type="Gene3D" id="3.30.420.10">
    <property type="entry name" value="Ribonuclease H-like superfamily/Ribonuclease H"/>
    <property type="match status" value="1"/>
</dbReference>
<dbReference type="GO" id="GO:0003676">
    <property type="term" value="F:nucleic acid binding"/>
    <property type="evidence" value="ECO:0007669"/>
    <property type="project" value="InterPro"/>
</dbReference>
<sequence length="135" mass="15649">MDGPDGYVKKWSIVAVSPPEPQYSREYRKTVMVFAGINYYRKTSIQWVHETWKAVDYANALKKMFKQLRDADDSIEYILYQDNASIHTAKLTKNMLEQEDITSAKAPASELRTFIEKMLASNEPKYIEKLCTSEP</sequence>
<evidence type="ECO:0000313" key="3">
    <source>
        <dbReference type="Proteomes" id="UP000324800"/>
    </source>
</evidence>
<evidence type="ECO:0000313" key="2">
    <source>
        <dbReference type="EMBL" id="KAA6355958.1"/>
    </source>
</evidence>
<proteinExistence type="predicted"/>
<comment type="caution">
    <text evidence="2">The sequence shown here is derived from an EMBL/GenBank/DDBJ whole genome shotgun (WGS) entry which is preliminary data.</text>
</comment>
<dbReference type="Pfam" id="PF13358">
    <property type="entry name" value="DDE_3"/>
    <property type="match status" value="1"/>
</dbReference>
<reference evidence="2 3" key="1">
    <citation type="submission" date="2019-03" db="EMBL/GenBank/DDBJ databases">
        <title>Single cell metagenomics reveals metabolic interactions within the superorganism composed of flagellate Streblomastix strix and complex community of Bacteroidetes bacteria on its surface.</title>
        <authorList>
            <person name="Treitli S.C."/>
            <person name="Kolisko M."/>
            <person name="Husnik F."/>
            <person name="Keeling P."/>
            <person name="Hampl V."/>
        </authorList>
    </citation>
    <scope>NUCLEOTIDE SEQUENCE [LARGE SCALE GENOMIC DNA]</scope>
    <source>
        <strain evidence="2">ST1C</strain>
    </source>
</reference>
<protein>
    <recommendedName>
        <fullName evidence="1">Tc1-like transposase DDE domain-containing protein</fullName>
    </recommendedName>
</protein>
<accession>A0A5J4TCH4</accession>
<dbReference type="EMBL" id="SNRW01033753">
    <property type="protein sequence ID" value="KAA6355958.1"/>
    <property type="molecule type" value="Genomic_DNA"/>
</dbReference>
<dbReference type="AlphaFoldDB" id="A0A5J4TCH4"/>
<name>A0A5J4TCH4_9EUKA</name>
<gene>
    <name evidence="2" type="ORF">EZS28_048515</name>
</gene>
<dbReference type="OrthoDB" id="25402at2759"/>
<dbReference type="InterPro" id="IPR038717">
    <property type="entry name" value="Tc1-like_DDE_dom"/>
</dbReference>